<dbReference type="KEGG" id="hbl:XJ32_00840"/>
<name>A0A1Q2LEN4_9HELI</name>
<organism evidence="2 3">
    <name type="scientific">Helicobacter bilis</name>
    <dbReference type="NCBI Taxonomy" id="37372"/>
    <lineage>
        <taxon>Bacteria</taxon>
        <taxon>Pseudomonadati</taxon>
        <taxon>Campylobacterota</taxon>
        <taxon>Epsilonproteobacteria</taxon>
        <taxon>Campylobacterales</taxon>
        <taxon>Helicobacteraceae</taxon>
        <taxon>Helicobacter</taxon>
    </lineage>
</organism>
<sequence length="172" mass="20474">MKTIIERIENEIIDRIKSLQIHLDDELIFCELTASEQEKIVENIKQELKKLENLVLQNIHQEISWQEIEKTQEYQDEMERVERLERMEEFQLEMWKETDEAQDTNPKIKLNLITRIADEALIMARKMLNERGYTHAIVSNVNESMQIVRNDKKQEIITYNINAKTKAGQSES</sequence>
<proteinExistence type="predicted"/>
<dbReference type="Proteomes" id="UP000188298">
    <property type="component" value="Chromosome"/>
</dbReference>
<keyword evidence="1" id="KW-0175">Coiled coil</keyword>
<dbReference type="RefSeq" id="WP_077388019.1">
    <property type="nucleotide sequence ID" value="NZ_CP019645.1"/>
</dbReference>
<reference evidence="2 3" key="1">
    <citation type="submission" date="2017-02" db="EMBL/GenBank/DDBJ databases">
        <title>Whole genome sequencing of Helicobacter bilis strain AAQJH.</title>
        <authorList>
            <person name="Conlan S."/>
            <person name="Thomas P.J."/>
            <person name="Mullikin J."/>
            <person name="Palmore T.N."/>
            <person name="Frank K.M."/>
            <person name="Segre J.A."/>
        </authorList>
    </citation>
    <scope>NUCLEOTIDE SEQUENCE [LARGE SCALE GENOMIC DNA]</scope>
    <source>
        <strain evidence="2 3">AAQJH</strain>
    </source>
</reference>
<accession>A0A1Q2LEN4</accession>
<evidence type="ECO:0000313" key="3">
    <source>
        <dbReference type="Proteomes" id="UP000188298"/>
    </source>
</evidence>
<feature type="coiled-coil region" evidence="1">
    <location>
        <begin position="34"/>
        <end position="61"/>
    </location>
</feature>
<dbReference type="AlphaFoldDB" id="A0A1Q2LEN4"/>
<evidence type="ECO:0000313" key="2">
    <source>
        <dbReference type="EMBL" id="AQQ58880.1"/>
    </source>
</evidence>
<evidence type="ECO:0000256" key="1">
    <source>
        <dbReference type="SAM" id="Coils"/>
    </source>
</evidence>
<dbReference type="EMBL" id="CP019645">
    <property type="protein sequence ID" value="AQQ58880.1"/>
    <property type="molecule type" value="Genomic_DNA"/>
</dbReference>
<protein>
    <submittedName>
        <fullName evidence="2">Uncharacterized protein</fullName>
    </submittedName>
</protein>
<gene>
    <name evidence="2" type="ORF">XJ32_00840</name>
</gene>